<sequence>MSECKIYLDVCCLNRPFDDWTQERIRLEGEAVLNIIGRIPSLGWQLIMSEAIAAELEKMTNLEKLENIRDILQTASVFVTLDEDVDKRSQELEDLGFGLYDSFHIASAERGKADILLTTDDRLLKKANSYQDRLLVRLSNPVNWLMTIFQQEGEMSNDTN</sequence>
<dbReference type="InterPro" id="IPR002716">
    <property type="entry name" value="PIN_dom"/>
</dbReference>
<dbReference type="SUPFAM" id="SSF88723">
    <property type="entry name" value="PIN domain-like"/>
    <property type="match status" value="1"/>
</dbReference>
<dbReference type="Gene3D" id="3.40.50.1010">
    <property type="entry name" value="5'-nuclease"/>
    <property type="match status" value="1"/>
</dbReference>
<dbReference type="Pfam" id="PF01850">
    <property type="entry name" value="PIN"/>
    <property type="match status" value="1"/>
</dbReference>
<evidence type="ECO:0000259" key="1">
    <source>
        <dbReference type="Pfam" id="PF01850"/>
    </source>
</evidence>
<organism evidence="2 3">
    <name type="scientific">Lyngbya aestuarii BL J</name>
    <dbReference type="NCBI Taxonomy" id="1348334"/>
    <lineage>
        <taxon>Bacteria</taxon>
        <taxon>Bacillati</taxon>
        <taxon>Cyanobacteriota</taxon>
        <taxon>Cyanophyceae</taxon>
        <taxon>Oscillatoriophycideae</taxon>
        <taxon>Oscillatoriales</taxon>
        <taxon>Microcoleaceae</taxon>
        <taxon>Lyngbya</taxon>
    </lineage>
</organism>
<evidence type="ECO:0000313" key="2">
    <source>
        <dbReference type="EMBL" id="ERT04011.1"/>
    </source>
</evidence>
<dbReference type="PATRIC" id="fig|1348334.3.peg.5784"/>
<comment type="caution">
    <text evidence="2">The sequence shown here is derived from an EMBL/GenBank/DDBJ whole genome shotgun (WGS) entry which is preliminary data.</text>
</comment>
<dbReference type="OrthoDB" id="5624224at2"/>
<keyword evidence="3" id="KW-1185">Reference proteome</keyword>
<dbReference type="Proteomes" id="UP000017127">
    <property type="component" value="Unassembled WGS sequence"/>
</dbReference>
<reference evidence="2 3" key="1">
    <citation type="journal article" date="2013" name="Front. Microbiol.">
        <title>Comparative genomic analyses of the cyanobacterium, Lyngbya aestuarii BL J, a powerful hydrogen producer.</title>
        <authorList>
            <person name="Kothari A."/>
            <person name="Vaughn M."/>
            <person name="Garcia-Pichel F."/>
        </authorList>
    </citation>
    <scope>NUCLEOTIDE SEQUENCE [LARGE SCALE GENOMIC DNA]</scope>
    <source>
        <strain evidence="2 3">BL J</strain>
    </source>
</reference>
<dbReference type="RefSeq" id="WP_023069705.1">
    <property type="nucleotide sequence ID" value="NZ_AUZM01000134.1"/>
</dbReference>
<dbReference type="InterPro" id="IPR029060">
    <property type="entry name" value="PIN-like_dom_sf"/>
</dbReference>
<evidence type="ECO:0000313" key="3">
    <source>
        <dbReference type="Proteomes" id="UP000017127"/>
    </source>
</evidence>
<gene>
    <name evidence="2" type="ORF">M595_6044</name>
</gene>
<name>U7QBA6_9CYAN</name>
<dbReference type="AlphaFoldDB" id="U7QBA6"/>
<proteinExistence type="predicted"/>
<dbReference type="EMBL" id="AUZM01000134">
    <property type="protein sequence ID" value="ERT04011.1"/>
    <property type="molecule type" value="Genomic_DNA"/>
</dbReference>
<accession>U7QBA6</accession>
<protein>
    <recommendedName>
        <fullName evidence="1">PIN domain-containing protein</fullName>
    </recommendedName>
</protein>
<feature type="domain" description="PIN" evidence="1">
    <location>
        <begin position="31"/>
        <end position="127"/>
    </location>
</feature>